<name>A0A7C5VNL4_9BACT</name>
<keyword evidence="3" id="KW-0472">Membrane</keyword>
<accession>A0A7C5VNL4</accession>
<comment type="caution">
    <text evidence="4">The sequence shown here is derived from an EMBL/GenBank/DDBJ whole genome shotgun (WGS) entry which is preliminary data.</text>
</comment>
<proteinExistence type="predicted"/>
<gene>
    <name evidence="4" type="ORF">ENT77_02660</name>
</gene>
<keyword evidence="2" id="KW-0998">Cell outer membrane</keyword>
<dbReference type="AlphaFoldDB" id="A0A7C5VNL4"/>
<evidence type="ECO:0000313" key="4">
    <source>
        <dbReference type="EMBL" id="HGU40080.1"/>
    </source>
</evidence>
<organism evidence="4">
    <name type="scientific">Fervidobacterium thailandense</name>
    <dbReference type="NCBI Taxonomy" id="1008305"/>
    <lineage>
        <taxon>Bacteria</taxon>
        <taxon>Thermotogati</taxon>
        <taxon>Thermotogota</taxon>
        <taxon>Thermotogae</taxon>
        <taxon>Thermotogales</taxon>
        <taxon>Fervidobacteriaceae</taxon>
        <taxon>Fervidobacterium</taxon>
    </lineage>
</organism>
<dbReference type="EMBL" id="DSZY01000013">
    <property type="protein sequence ID" value="HGU40080.1"/>
    <property type="molecule type" value="Genomic_DNA"/>
</dbReference>
<comment type="subcellular location">
    <subcellularLocation>
        <location evidence="1">Cell outer membrane</location>
    </subcellularLocation>
</comment>
<sequence>MKNGITLVEVLVSILIISFAIGIATLQVSRVMSVVYANSKLAELSEILFNTCEELIYQDVSRIQEESKEIFYDGRKYVIRIRKEISNPQYIFKRGDSAVSKPPELRTELVTKVIVTVVDDQNRFVSAEIIPKQ</sequence>
<reference evidence="4" key="1">
    <citation type="journal article" date="2020" name="mSystems">
        <title>Genome- and Community-Level Interaction Insights into Carbon Utilization and Element Cycling Functions of Hydrothermarchaeota in Hydrothermal Sediment.</title>
        <authorList>
            <person name="Zhou Z."/>
            <person name="Liu Y."/>
            <person name="Xu W."/>
            <person name="Pan J."/>
            <person name="Luo Z.H."/>
            <person name="Li M."/>
        </authorList>
    </citation>
    <scope>NUCLEOTIDE SEQUENCE [LARGE SCALE GENOMIC DNA]</scope>
    <source>
        <strain evidence="4">SpSt-609</strain>
    </source>
</reference>
<evidence type="ECO:0000256" key="2">
    <source>
        <dbReference type="ARBA" id="ARBA00023237"/>
    </source>
</evidence>
<evidence type="ECO:0000256" key="3">
    <source>
        <dbReference type="SAM" id="Phobius"/>
    </source>
</evidence>
<evidence type="ECO:0000256" key="1">
    <source>
        <dbReference type="ARBA" id="ARBA00004442"/>
    </source>
</evidence>
<feature type="transmembrane region" description="Helical" evidence="3">
    <location>
        <begin position="6"/>
        <end position="26"/>
    </location>
</feature>
<keyword evidence="3" id="KW-1133">Transmembrane helix</keyword>
<dbReference type="InterPro" id="IPR012902">
    <property type="entry name" value="N_methyl_site"/>
</dbReference>
<dbReference type="Pfam" id="PF07963">
    <property type="entry name" value="N_methyl"/>
    <property type="match status" value="1"/>
</dbReference>
<dbReference type="GO" id="GO:0009279">
    <property type="term" value="C:cell outer membrane"/>
    <property type="evidence" value="ECO:0007669"/>
    <property type="project" value="UniProtKB-SubCell"/>
</dbReference>
<protein>
    <submittedName>
        <fullName evidence="4">Type II secretion system protein</fullName>
    </submittedName>
</protein>
<keyword evidence="3" id="KW-0812">Transmembrane</keyword>